<gene>
    <name evidence="1" type="ORF">S01H1_54384</name>
</gene>
<organism evidence="1">
    <name type="scientific">marine sediment metagenome</name>
    <dbReference type="NCBI Taxonomy" id="412755"/>
    <lineage>
        <taxon>unclassified sequences</taxon>
        <taxon>metagenomes</taxon>
        <taxon>ecological metagenomes</taxon>
    </lineage>
</organism>
<accession>X0VWK4</accession>
<dbReference type="EMBL" id="BARS01035286">
    <property type="protein sequence ID" value="GAG16828.1"/>
    <property type="molecule type" value="Genomic_DNA"/>
</dbReference>
<dbReference type="AlphaFoldDB" id="X0VWK4"/>
<feature type="non-terminal residue" evidence="1">
    <location>
        <position position="1"/>
    </location>
</feature>
<comment type="caution">
    <text evidence="1">The sequence shown here is derived from an EMBL/GenBank/DDBJ whole genome shotgun (WGS) entry which is preliminary data.</text>
</comment>
<reference evidence="1" key="1">
    <citation type="journal article" date="2014" name="Front. Microbiol.">
        <title>High frequency of phylogenetically diverse reductive dehalogenase-homologous genes in deep subseafloor sedimentary metagenomes.</title>
        <authorList>
            <person name="Kawai M."/>
            <person name="Futagami T."/>
            <person name="Toyoda A."/>
            <person name="Takaki Y."/>
            <person name="Nishi S."/>
            <person name="Hori S."/>
            <person name="Arai W."/>
            <person name="Tsubouchi T."/>
            <person name="Morono Y."/>
            <person name="Uchiyama I."/>
            <person name="Ito T."/>
            <person name="Fujiyama A."/>
            <person name="Inagaki F."/>
            <person name="Takami H."/>
        </authorList>
    </citation>
    <scope>NUCLEOTIDE SEQUENCE</scope>
    <source>
        <strain evidence="1">Expedition CK06-06</strain>
    </source>
</reference>
<evidence type="ECO:0000313" key="1">
    <source>
        <dbReference type="EMBL" id="GAG16828.1"/>
    </source>
</evidence>
<name>X0VWK4_9ZZZZ</name>
<proteinExistence type="predicted"/>
<sequence>IETIMRKSEVFLLVALSAATALSGCGARGAPVVSTGPKTPAQRNFDAVWHASLGVLRGYSFEIDRQDRRAGVITTLPMTGRHWFEFWRKDAATPADVAEGAVQTLYRSVTVSIRPDGTQGPTSPQADTFRVSVEVRTQRSDRATPQINSTADALDLFRGGGADSKERALYLLDYGRHDKVPMVPLGRDHKLEAKIQSEITAAAGVPQSP</sequence>
<protein>
    <submittedName>
        <fullName evidence="1">Uncharacterized protein</fullName>
    </submittedName>
</protein>